<evidence type="ECO:0000256" key="2">
    <source>
        <dbReference type="ARBA" id="ARBA00022771"/>
    </source>
</evidence>
<proteinExistence type="predicted"/>
<dbReference type="PANTHER" id="PTHR45969">
    <property type="entry name" value="RING ZINC FINGER PROTEIN-RELATED"/>
    <property type="match status" value="1"/>
</dbReference>
<feature type="domain" description="RING-type" evidence="5">
    <location>
        <begin position="80"/>
        <end position="123"/>
    </location>
</feature>
<evidence type="ECO:0000259" key="5">
    <source>
        <dbReference type="PROSITE" id="PS50089"/>
    </source>
</evidence>
<evidence type="ECO:0000256" key="1">
    <source>
        <dbReference type="ARBA" id="ARBA00022723"/>
    </source>
</evidence>
<dbReference type="Proteomes" id="UP001346149">
    <property type="component" value="Unassembled WGS sequence"/>
</dbReference>
<evidence type="ECO:0000313" key="6">
    <source>
        <dbReference type="EMBL" id="KAK4769199.1"/>
    </source>
</evidence>
<keyword evidence="2 4" id="KW-0863">Zinc-finger</keyword>
<dbReference type="AlphaFoldDB" id="A0AAN7KQM4"/>
<dbReference type="EMBL" id="JAXQNO010000021">
    <property type="protein sequence ID" value="KAK4769199.1"/>
    <property type="molecule type" value="Genomic_DNA"/>
</dbReference>
<accession>A0AAN7KQM4</accession>
<evidence type="ECO:0000313" key="7">
    <source>
        <dbReference type="Proteomes" id="UP001346149"/>
    </source>
</evidence>
<reference evidence="6 7" key="1">
    <citation type="journal article" date="2023" name="Hortic Res">
        <title>Pangenome of water caltrop reveals structural variations and asymmetric subgenome divergence after allopolyploidization.</title>
        <authorList>
            <person name="Zhang X."/>
            <person name="Chen Y."/>
            <person name="Wang L."/>
            <person name="Yuan Y."/>
            <person name="Fang M."/>
            <person name="Shi L."/>
            <person name="Lu R."/>
            <person name="Comes H.P."/>
            <person name="Ma Y."/>
            <person name="Chen Y."/>
            <person name="Huang G."/>
            <person name="Zhou Y."/>
            <person name="Zheng Z."/>
            <person name="Qiu Y."/>
        </authorList>
    </citation>
    <scope>NUCLEOTIDE SEQUENCE [LARGE SCALE GENOMIC DNA]</scope>
    <source>
        <strain evidence="6">F231</strain>
    </source>
</reference>
<dbReference type="Gene3D" id="3.30.40.10">
    <property type="entry name" value="Zinc/RING finger domain, C3HC4 (zinc finger)"/>
    <property type="match status" value="1"/>
</dbReference>
<organism evidence="6 7">
    <name type="scientific">Trapa natans</name>
    <name type="common">Water chestnut</name>
    <dbReference type="NCBI Taxonomy" id="22666"/>
    <lineage>
        <taxon>Eukaryota</taxon>
        <taxon>Viridiplantae</taxon>
        <taxon>Streptophyta</taxon>
        <taxon>Embryophyta</taxon>
        <taxon>Tracheophyta</taxon>
        <taxon>Spermatophyta</taxon>
        <taxon>Magnoliopsida</taxon>
        <taxon>eudicotyledons</taxon>
        <taxon>Gunneridae</taxon>
        <taxon>Pentapetalae</taxon>
        <taxon>rosids</taxon>
        <taxon>malvids</taxon>
        <taxon>Myrtales</taxon>
        <taxon>Lythraceae</taxon>
        <taxon>Trapa</taxon>
    </lineage>
</organism>
<dbReference type="SUPFAM" id="SSF57850">
    <property type="entry name" value="RING/U-box"/>
    <property type="match status" value="1"/>
</dbReference>
<dbReference type="InterPro" id="IPR013083">
    <property type="entry name" value="Znf_RING/FYVE/PHD"/>
</dbReference>
<keyword evidence="7" id="KW-1185">Reference proteome</keyword>
<protein>
    <recommendedName>
        <fullName evidence="5">RING-type domain-containing protein</fullName>
    </recommendedName>
</protein>
<keyword evidence="3" id="KW-0862">Zinc</keyword>
<dbReference type="GO" id="GO:0061630">
    <property type="term" value="F:ubiquitin protein ligase activity"/>
    <property type="evidence" value="ECO:0007669"/>
    <property type="project" value="TreeGrafter"/>
</dbReference>
<evidence type="ECO:0000256" key="3">
    <source>
        <dbReference type="ARBA" id="ARBA00022833"/>
    </source>
</evidence>
<dbReference type="PROSITE" id="PS50089">
    <property type="entry name" value="ZF_RING_2"/>
    <property type="match status" value="1"/>
</dbReference>
<keyword evidence="1" id="KW-0479">Metal-binding</keyword>
<dbReference type="SMART" id="SM00184">
    <property type="entry name" value="RING"/>
    <property type="match status" value="1"/>
</dbReference>
<evidence type="ECO:0000256" key="4">
    <source>
        <dbReference type="PROSITE-ProRule" id="PRU00175"/>
    </source>
</evidence>
<gene>
    <name evidence="6" type="ORF">SAY86_027349</name>
</gene>
<dbReference type="Pfam" id="PF13639">
    <property type="entry name" value="zf-RING_2"/>
    <property type="match status" value="1"/>
</dbReference>
<dbReference type="GO" id="GO:0008270">
    <property type="term" value="F:zinc ion binding"/>
    <property type="evidence" value="ECO:0007669"/>
    <property type="project" value="UniProtKB-KW"/>
</dbReference>
<name>A0AAN7KQM4_TRANT</name>
<dbReference type="GO" id="GO:0016567">
    <property type="term" value="P:protein ubiquitination"/>
    <property type="evidence" value="ECO:0007669"/>
    <property type="project" value="TreeGrafter"/>
</dbReference>
<comment type="caution">
    <text evidence="6">The sequence shown here is derived from an EMBL/GenBank/DDBJ whole genome shotgun (WGS) entry which is preliminary data.</text>
</comment>
<dbReference type="PANTHER" id="PTHR45969:SF33">
    <property type="entry name" value="RING ZINC FINGER PROTEIN-RELATED"/>
    <property type="match status" value="1"/>
</dbReference>
<dbReference type="InterPro" id="IPR001841">
    <property type="entry name" value="Znf_RING"/>
</dbReference>
<sequence>MDMSHLNLAHIDILSFLIRLAGLPHLLENSPSSSLDYYSQASSLPEGLYFTPSFSTSAALLREVLPVVRLSEIQSPPESCIVCLYVFEPQDEARLLTSCCHVFHRGCLDCWIGYGNSTCPLCRTSLVPDTVNQDLWGASGFSDFEDDFAHFDLHHINSPLLIDDSF</sequence>